<evidence type="ECO:0000313" key="2">
    <source>
        <dbReference type="EMBL" id="CAD7085184.1"/>
    </source>
</evidence>
<name>A0A7R8UQJ7_HERIL</name>
<feature type="region of interest" description="Disordered" evidence="1">
    <location>
        <begin position="189"/>
        <end position="227"/>
    </location>
</feature>
<dbReference type="AlphaFoldDB" id="A0A7R8UQJ7"/>
<dbReference type="InParanoid" id="A0A7R8UQJ7"/>
<organism evidence="2 3">
    <name type="scientific">Hermetia illucens</name>
    <name type="common">Black soldier fly</name>
    <dbReference type="NCBI Taxonomy" id="343691"/>
    <lineage>
        <taxon>Eukaryota</taxon>
        <taxon>Metazoa</taxon>
        <taxon>Ecdysozoa</taxon>
        <taxon>Arthropoda</taxon>
        <taxon>Hexapoda</taxon>
        <taxon>Insecta</taxon>
        <taxon>Pterygota</taxon>
        <taxon>Neoptera</taxon>
        <taxon>Endopterygota</taxon>
        <taxon>Diptera</taxon>
        <taxon>Brachycera</taxon>
        <taxon>Stratiomyomorpha</taxon>
        <taxon>Stratiomyidae</taxon>
        <taxon>Hermetiinae</taxon>
        <taxon>Hermetia</taxon>
    </lineage>
</organism>
<evidence type="ECO:0000256" key="1">
    <source>
        <dbReference type="SAM" id="MobiDB-lite"/>
    </source>
</evidence>
<accession>A0A7R8UQJ7</accession>
<gene>
    <name evidence="2" type="ORF">HERILL_LOCUS8044</name>
</gene>
<proteinExistence type="predicted"/>
<feature type="compositionally biased region" description="Basic residues" evidence="1">
    <location>
        <begin position="193"/>
        <end position="210"/>
    </location>
</feature>
<evidence type="ECO:0000313" key="3">
    <source>
        <dbReference type="Proteomes" id="UP000594454"/>
    </source>
</evidence>
<keyword evidence="3" id="KW-1185">Reference proteome</keyword>
<reference evidence="2 3" key="1">
    <citation type="submission" date="2020-11" db="EMBL/GenBank/DDBJ databases">
        <authorList>
            <person name="Wallbank WR R."/>
            <person name="Pardo Diaz C."/>
            <person name="Kozak K."/>
            <person name="Martin S."/>
            <person name="Jiggins C."/>
            <person name="Moest M."/>
            <person name="Warren A I."/>
            <person name="Generalovic N T."/>
            <person name="Byers J.R.P. K."/>
            <person name="Montejo-Kovacevich G."/>
            <person name="Yen C E."/>
        </authorList>
    </citation>
    <scope>NUCLEOTIDE SEQUENCE [LARGE SCALE GENOMIC DNA]</scope>
</reference>
<dbReference type="EMBL" id="LR899011">
    <property type="protein sequence ID" value="CAD7085184.1"/>
    <property type="molecule type" value="Genomic_DNA"/>
</dbReference>
<sequence>MPVEADFASANFDKNCRESSLHTHITTDWESVKALLINHFDTPEIETQLMERLLVAKFTTAGQQYTYICKCLFKINQKINYNDSYNVNQKSEFIRTKNITKNIFLHCKINIYEQMSGTYFGILHAYKSDSLEDAYKDLVNTGYLNYSNSGEQHNRNMKACGSETSGRQVYEMNENFVENLHPSKFQPRFSKAQGKRKIHPQKFKKKRKIYYHRDDGNDSAAADTTNN</sequence>
<protein>
    <submittedName>
        <fullName evidence="2">Uncharacterized protein</fullName>
    </submittedName>
</protein>
<dbReference type="Proteomes" id="UP000594454">
    <property type="component" value="Chromosome 3"/>
</dbReference>